<dbReference type="AlphaFoldDB" id="A0A1D2MB58"/>
<dbReference type="InterPro" id="IPR035914">
    <property type="entry name" value="Sperma_CUB_dom_sf"/>
</dbReference>
<dbReference type="PROSITE" id="PS01180">
    <property type="entry name" value="CUB"/>
    <property type="match status" value="1"/>
</dbReference>
<reference evidence="5 6" key="1">
    <citation type="journal article" date="2016" name="Genome Biol. Evol.">
        <title>Gene Family Evolution Reflects Adaptation to Soil Environmental Stressors in the Genome of the Collembolan Orchesella cincta.</title>
        <authorList>
            <person name="Faddeeva-Vakhrusheva A."/>
            <person name="Derks M.F."/>
            <person name="Anvar S.Y."/>
            <person name="Agamennone V."/>
            <person name="Suring W."/>
            <person name="Smit S."/>
            <person name="van Straalen N.M."/>
            <person name="Roelofs D."/>
        </authorList>
    </citation>
    <scope>NUCLEOTIDE SEQUENCE [LARGE SCALE GENOMIC DNA]</scope>
    <source>
        <tissue evidence="5">Mixed pool</tissue>
    </source>
</reference>
<proteinExistence type="predicted"/>
<dbReference type="InterPro" id="IPR000859">
    <property type="entry name" value="CUB_dom"/>
</dbReference>
<feature type="signal peptide" evidence="3">
    <location>
        <begin position="1"/>
        <end position="21"/>
    </location>
</feature>
<gene>
    <name evidence="5" type="ORF">Ocin01_16559</name>
</gene>
<dbReference type="OMA" id="NERCIWI"/>
<keyword evidence="3" id="KW-0732">Signal</keyword>
<feature type="chain" id="PRO_5008903735" description="CUB domain-containing protein" evidence="3">
    <location>
        <begin position="22"/>
        <end position="295"/>
    </location>
</feature>
<comment type="caution">
    <text evidence="2">Lacks conserved residue(s) required for the propagation of feature annotation.</text>
</comment>
<feature type="domain" description="CUB" evidence="4">
    <location>
        <begin position="56"/>
        <end position="167"/>
    </location>
</feature>
<evidence type="ECO:0000256" key="3">
    <source>
        <dbReference type="SAM" id="SignalP"/>
    </source>
</evidence>
<name>A0A1D2MB58_ORCCI</name>
<evidence type="ECO:0000259" key="4">
    <source>
        <dbReference type="PROSITE" id="PS01180"/>
    </source>
</evidence>
<evidence type="ECO:0000256" key="2">
    <source>
        <dbReference type="PROSITE-ProRule" id="PRU00059"/>
    </source>
</evidence>
<evidence type="ECO:0000313" key="5">
    <source>
        <dbReference type="EMBL" id="ODM90124.1"/>
    </source>
</evidence>
<accession>A0A1D2MB58</accession>
<evidence type="ECO:0000313" key="6">
    <source>
        <dbReference type="Proteomes" id="UP000094527"/>
    </source>
</evidence>
<organism evidence="5 6">
    <name type="scientific">Orchesella cincta</name>
    <name type="common">Springtail</name>
    <name type="synonym">Podura cincta</name>
    <dbReference type="NCBI Taxonomy" id="48709"/>
    <lineage>
        <taxon>Eukaryota</taxon>
        <taxon>Metazoa</taxon>
        <taxon>Ecdysozoa</taxon>
        <taxon>Arthropoda</taxon>
        <taxon>Hexapoda</taxon>
        <taxon>Collembola</taxon>
        <taxon>Entomobryomorpha</taxon>
        <taxon>Entomobryoidea</taxon>
        <taxon>Orchesellidae</taxon>
        <taxon>Orchesellinae</taxon>
        <taxon>Orchesella</taxon>
    </lineage>
</organism>
<evidence type="ECO:0000256" key="1">
    <source>
        <dbReference type="ARBA" id="ARBA00023157"/>
    </source>
</evidence>
<dbReference type="SUPFAM" id="SSF49854">
    <property type="entry name" value="Spermadhesin, CUB domain"/>
    <property type="match status" value="1"/>
</dbReference>
<keyword evidence="6" id="KW-1185">Reference proteome</keyword>
<dbReference type="Gene3D" id="2.60.120.290">
    <property type="entry name" value="Spermadhesin, CUB domain"/>
    <property type="match status" value="1"/>
</dbReference>
<protein>
    <recommendedName>
        <fullName evidence="4">CUB domain-containing protein</fullName>
    </recommendedName>
</protein>
<keyword evidence="1" id="KW-1015">Disulfide bond</keyword>
<dbReference type="EMBL" id="LJIJ01002153">
    <property type="protein sequence ID" value="ODM90124.1"/>
    <property type="molecule type" value="Genomic_DNA"/>
</dbReference>
<sequence>MRPYLAILVVLVGTALVPVLAENPLKNKTDALNIHTSVKSVPEHILRNGISNTNICGGVLTASSGTISYKNAAYIAANERCIWIIKPNSATGFTLNVATMGLQVQAGQTGITATCFYRRGFTAFSSVGISRVGTVSVPSTCHSLVITFYSGPSSYYSRGFSMSYTTRTGTSGASAGSKYYLLSSSQQQIRHPANADLEYSNNELTMFGFGPASNLYSSARKTLVTYMRDTIGGSCAERIHMYRFTPANGWASVSALCSDVEFKQWEDSEIMLVTFTSDGSGLGRGFHVIRTNLPL</sequence>
<comment type="caution">
    <text evidence="5">The sequence shown here is derived from an EMBL/GenBank/DDBJ whole genome shotgun (WGS) entry which is preliminary data.</text>
</comment>
<dbReference type="Proteomes" id="UP000094527">
    <property type="component" value="Unassembled WGS sequence"/>
</dbReference>